<dbReference type="OrthoDB" id="412781at2759"/>
<evidence type="ECO:0000313" key="2">
    <source>
        <dbReference type="EMBL" id="RWS21921.1"/>
    </source>
</evidence>
<dbReference type="VEuPathDB" id="VectorBase:LDEU010119"/>
<evidence type="ECO:0000313" key="3">
    <source>
        <dbReference type="Proteomes" id="UP000288716"/>
    </source>
</evidence>
<dbReference type="GO" id="GO:0032040">
    <property type="term" value="C:small-subunit processome"/>
    <property type="evidence" value="ECO:0007669"/>
    <property type="project" value="TreeGrafter"/>
</dbReference>
<reference evidence="2 3" key="1">
    <citation type="journal article" date="2018" name="Gigascience">
        <title>Genomes of trombidid mites reveal novel predicted allergens and laterally-transferred genes associated with secondary metabolism.</title>
        <authorList>
            <person name="Dong X."/>
            <person name="Chaisiri K."/>
            <person name="Xia D."/>
            <person name="Armstrong S.D."/>
            <person name="Fang Y."/>
            <person name="Donnelly M.J."/>
            <person name="Kadowaki T."/>
            <person name="McGarry J.W."/>
            <person name="Darby A.C."/>
            <person name="Makepeace B.L."/>
        </authorList>
    </citation>
    <scope>NUCLEOTIDE SEQUENCE [LARGE SCALE GENOMIC DNA]</scope>
    <source>
        <strain evidence="2">UoL-UT</strain>
    </source>
</reference>
<organism evidence="2 3">
    <name type="scientific">Leptotrombidium deliense</name>
    <dbReference type="NCBI Taxonomy" id="299467"/>
    <lineage>
        <taxon>Eukaryota</taxon>
        <taxon>Metazoa</taxon>
        <taxon>Ecdysozoa</taxon>
        <taxon>Arthropoda</taxon>
        <taxon>Chelicerata</taxon>
        <taxon>Arachnida</taxon>
        <taxon>Acari</taxon>
        <taxon>Acariformes</taxon>
        <taxon>Trombidiformes</taxon>
        <taxon>Prostigmata</taxon>
        <taxon>Anystina</taxon>
        <taxon>Parasitengona</taxon>
        <taxon>Trombiculoidea</taxon>
        <taxon>Trombiculidae</taxon>
        <taxon>Leptotrombidium</taxon>
    </lineage>
</organism>
<dbReference type="Pfam" id="PF23240">
    <property type="entry name" value="HAT_PRP39_N"/>
    <property type="match status" value="1"/>
</dbReference>
<gene>
    <name evidence="2" type="ORF">B4U80_01835</name>
</gene>
<dbReference type="PANTHER" id="PTHR23270">
    <property type="entry name" value="PROGRAMMED CELL DEATH PROTEIN 11 PRE-RRNA PROCESSING PROTEIN RRP5"/>
    <property type="match status" value="1"/>
</dbReference>
<name>A0A443S371_9ACAR</name>
<dbReference type="Gene3D" id="1.25.40.10">
    <property type="entry name" value="Tetratricopeptide repeat domain"/>
    <property type="match status" value="1"/>
</dbReference>
<dbReference type="GO" id="GO:0003723">
    <property type="term" value="F:RNA binding"/>
    <property type="evidence" value="ECO:0007669"/>
    <property type="project" value="TreeGrafter"/>
</dbReference>
<dbReference type="SMART" id="SM00386">
    <property type="entry name" value="HAT"/>
    <property type="match status" value="4"/>
</dbReference>
<dbReference type="EMBL" id="NCKV01010344">
    <property type="protein sequence ID" value="RWS21921.1"/>
    <property type="molecule type" value="Genomic_DNA"/>
</dbReference>
<dbReference type="PANTHER" id="PTHR23270:SF10">
    <property type="entry name" value="PROTEIN RRP5 HOMOLOG"/>
    <property type="match status" value="1"/>
</dbReference>
<comment type="caution">
    <text evidence="2">The sequence shown here is derived from an EMBL/GenBank/DDBJ whole genome shotgun (WGS) entry which is preliminary data.</text>
</comment>
<dbReference type="STRING" id="299467.A0A443S371"/>
<sequence>MVRIYEDAQKLKEAEQMFELMCRKFKKEKEVWVLFALYFMRHNENEKARKLLDKSLKSIEMRHHVDLISKFAQIEFQFGEFERGKTMFDNLVSNYPKRVDLWSIFIDMMIKYGAESNSETLSSIRSVFERAITLKLNVKKMRVMFKKYLDFEMKYGNEDTVSRVRQKAKEYVDENPLNDGFDV</sequence>
<keyword evidence="3" id="KW-1185">Reference proteome</keyword>
<dbReference type="GO" id="GO:0006364">
    <property type="term" value="P:rRNA processing"/>
    <property type="evidence" value="ECO:0007669"/>
    <property type="project" value="UniProtKB-KW"/>
</dbReference>
<dbReference type="SUPFAM" id="SSF48452">
    <property type="entry name" value="TPR-like"/>
    <property type="match status" value="1"/>
</dbReference>
<protein>
    <submittedName>
        <fullName evidence="2">Protein RRP5-like protein</fullName>
    </submittedName>
</protein>
<dbReference type="AlphaFoldDB" id="A0A443S371"/>
<dbReference type="InterPro" id="IPR045209">
    <property type="entry name" value="Rrp5"/>
</dbReference>
<proteinExistence type="predicted"/>
<dbReference type="InterPro" id="IPR011990">
    <property type="entry name" value="TPR-like_helical_dom_sf"/>
</dbReference>
<evidence type="ECO:0000256" key="1">
    <source>
        <dbReference type="ARBA" id="ARBA00022552"/>
    </source>
</evidence>
<dbReference type="Proteomes" id="UP000288716">
    <property type="component" value="Unassembled WGS sequence"/>
</dbReference>
<accession>A0A443S371</accession>
<keyword evidence="1" id="KW-0698">rRNA processing</keyword>
<dbReference type="InterPro" id="IPR003107">
    <property type="entry name" value="HAT"/>
</dbReference>